<dbReference type="Proteomes" id="UP000824160">
    <property type="component" value="Unassembled WGS sequence"/>
</dbReference>
<reference evidence="1" key="1">
    <citation type="submission" date="2020-10" db="EMBL/GenBank/DDBJ databases">
        <authorList>
            <person name="Gilroy R."/>
        </authorList>
    </citation>
    <scope>NUCLEOTIDE SEQUENCE</scope>
    <source>
        <strain evidence="1">ChiBcec7-5410</strain>
    </source>
</reference>
<dbReference type="InterPro" id="IPR023811">
    <property type="entry name" value="CHP04076"/>
</dbReference>
<evidence type="ECO:0000313" key="1">
    <source>
        <dbReference type="EMBL" id="HIT93788.1"/>
    </source>
</evidence>
<proteinExistence type="predicted"/>
<gene>
    <name evidence="1" type="ORF">IAC43_01235</name>
</gene>
<sequence>MAKCKITVLKTTVFQDLADQFVTDPDYGPCPVHQVGQTFVTGGIFGNEMPEGFCAQAWQSLVMPVNVLIGGGKVLGFDEKHIACCADGLRPVVFLLERVDD</sequence>
<accession>A0A9D1H517</accession>
<dbReference type="AlphaFoldDB" id="A0A9D1H517"/>
<organism evidence="1 2">
    <name type="scientific">Candidatus Faecivivens stercoripullorum</name>
    <dbReference type="NCBI Taxonomy" id="2840805"/>
    <lineage>
        <taxon>Bacteria</taxon>
        <taxon>Bacillati</taxon>
        <taxon>Bacillota</taxon>
        <taxon>Clostridia</taxon>
        <taxon>Eubacteriales</taxon>
        <taxon>Oscillospiraceae</taxon>
        <taxon>Oscillospiraceae incertae sedis</taxon>
        <taxon>Candidatus Faecivivens</taxon>
    </lineage>
</organism>
<name>A0A9D1H517_9FIRM</name>
<evidence type="ECO:0000313" key="2">
    <source>
        <dbReference type="Proteomes" id="UP000824160"/>
    </source>
</evidence>
<reference evidence="1" key="2">
    <citation type="journal article" date="2021" name="PeerJ">
        <title>Extensive microbial diversity within the chicken gut microbiome revealed by metagenomics and culture.</title>
        <authorList>
            <person name="Gilroy R."/>
            <person name="Ravi A."/>
            <person name="Getino M."/>
            <person name="Pursley I."/>
            <person name="Horton D.L."/>
            <person name="Alikhan N.F."/>
            <person name="Baker D."/>
            <person name="Gharbi K."/>
            <person name="Hall N."/>
            <person name="Watson M."/>
            <person name="Adriaenssens E.M."/>
            <person name="Foster-Nyarko E."/>
            <person name="Jarju S."/>
            <person name="Secka A."/>
            <person name="Antonio M."/>
            <person name="Oren A."/>
            <person name="Chaudhuri R.R."/>
            <person name="La Ragione R."/>
            <person name="Hildebrand F."/>
            <person name="Pallen M.J."/>
        </authorList>
    </citation>
    <scope>NUCLEOTIDE SEQUENCE</scope>
    <source>
        <strain evidence="1">ChiBcec7-5410</strain>
    </source>
</reference>
<comment type="caution">
    <text evidence="1">The sequence shown here is derived from an EMBL/GenBank/DDBJ whole genome shotgun (WGS) entry which is preliminary data.</text>
</comment>
<dbReference type="EMBL" id="DVLW01000032">
    <property type="protein sequence ID" value="HIT93788.1"/>
    <property type="molecule type" value="Genomic_DNA"/>
</dbReference>
<dbReference type="NCBIfam" id="TIGR04076">
    <property type="entry name" value="TIGR04076 family protein"/>
    <property type="match status" value="1"/>
</dbReference>
<protein>
    <submittedName>
        <fullName evidence="1">TIGR04076 family protein</fullName>
    </submittedName>
</protein>